<dbReference type="Proteomes" id="UP000008068">
    <property type="component" value="Unassembled WGS sequence"/>
</dbReference>
<evidence type="ECO:0000313" key="1">
    <source>
        <dbReference type="EMBL" id="EGT58308.1"/>
    </source>
</evidence>
<dbReference type="AlphaFoldDB" id="G0NDD0"/>
<proteinExistence type="predicted"/>
<dbReference type="HOGENOM" id="CLU_3299870_0_0_1"/>
<sequence length="40" mass="4969">MCRWSNRFCIMCRRERFLRRRLLLGNLFIAQLSKRLPNSL</sequence>
<name>G0NDD0_CAEBE</name>
<protein>
    <submittedName>
        <fullName evidence="1">Uncharacterized protein</fullName>
    </submittedName>
</protein>
<accession>G0NDD0</accession>
<organism evidence="2">
    <name type="scientific">Caenorhabditis brenneri</name>
    <name type="common">Nematode worm</name>
    <dbReference type="NCBI Taxonomy" id="135651"/>
    <lineage>
        <taxon>Eukaryota</taxon>
        <taxon>Metazoa</taxon>
        <taxon>Ecdysozoa</taxon>
        <taxon>Nematoda</taxon>
        <taxon>Chromadorea</taxon>
        <taxon>Rhabditida</taxon>
        <taxon>Rhabditina</taxon>
        <taxon>Rhabditomorpha</taxon>
        <taxon>Rhabditoidea</taxon>
        <taxon>Rhabditidae</taxon>
        <taxon>Peloderinae</taxon>
        <taxon>Caenorhabditis</taxon>
    </lineage>
</organism>
<dbReference type="InParanoid" id="G0NDD0"/>
<reference evidence="2" key="1">
    <citation type="submission" date="2011-07" db="EMBL/GenBank/DDBJ databases">
        <authorList>
            <consortium name="Caenorhabditis brenneri Sequencing and Analysis Consortium"/>
            <person name="Wilson R.K."/>
        </authorList>
    </citation>
    <scope>NUCLEOTIDE SEQUENCE [LARGE SCALE GENOMIC DNA]</scope>
    <source>
        <strain evidence="2">PB2801</strain>
    </source>
</reference>
<keyword evidence="2" id="KW-1185">Reference proteome</keyword>
<gene>
    <name evidence="1" type="ORF">CAEBREN_19237</name>
</gene>
<evidence type="ECO:0000313" key="2">
    <source>
        <dbReference type="Proteomes" id="UP000008068"/>
    </source>
</evidence>
<dbReference type="EMBL" id="GL379867">
    <property type="protein sequence ID" value="EGT58308.1"/>
    <property type="molecule type" value="Genomic_DNA"/>
</dbReference>